<evidence type="ECO:0000256" key="4">
    <source>
        <dbReference type="ARBA" id="ARBA00023136"/>
    </source>
</evidence>
<proteinExistence type="predicted"/>
<gene>
    <name evidence="8" type="ORF">NIES593_10410</name>
</gene>
<dbReference type="PANTHER" id="PTHR34457">
    <property type="entry name" value="EMBRYO DEFECTIVE 2410"/>
    <property type="match status" value="1"/>
</dbReference>
<comment type="caution">
    <text evidence="8">The sequence shown here is derived from an EMBL/GenBank/DDBJ whole genome shotgun (WGS) entry which is preliminary data.</text>
</comment>
<evidence type="ECO:0000313" key="9">
    <source>
        <dbReference type="Proteomes" id="UP000186868"/>
    </source>
</evidence>
<keyword evidence="2 6" id="KW-0812">Transmembrane</keyword>
<evidence type="ECO:0000256" key="5">
    <source>
        <dbReference type="SAM" id="MobiDB-lite"/>
    </source>
</evidence>
<name>A0A1U7HI26_9CYAN</name>
<evidence type="ECO:0000313" key="8">
    <source>
        <dbReference type="EMBL" id="OKH23246.1"/>
    </source>
</evidence>
<dbReference type="EMBL" id="MRCB01000010">
    <property type="protein sequence ID" value="OKH23246.1"/>
    <property type="molecule type" value="Genomic_DNA"/>
</dbReference>
<feature type="transmembrane region" description="Helical" evidence="6">
    <location>
        <begin position="37"/>
        <end position="60"/>
    </location>
</feature>
<dbReference type="GO" id="GO:0005886">
    <property type="term" value="C:plasma membrane"/>
    <property type="evidence" value="ECO:0007669"/>
    <property type="project" value="InterPro"/>
</dbReference>
<organism evidence="8 9">
    <name type="scientific">Hydrococcus rivularis NIES-593</name>
    <dbReference type="NCBI Taxonomy" id="1921803"/>
    <lineage>
        <taxon>Bacteria</taxon>
        <taxon>Bacillati</taxon>
        <taxon>Cyanobacteriota</taxon>
        <taxon>Cyanophyceae</taxon>
        <taxon>Pleurocapsales</taxon>
        <taxon>Hydrococcaceae</taxon>
        <taxon>Hydrococcus</taxon>
    </lineage>
</organism>
<dbReference type="PANTHER" id="PTHR34457:SF3">
    <property type="entry name" value="PROTEIN TIC236, CHLOROPLASTIC"/>
    <property type="match status" value="1"/>
</dbReference>
<dbReference type="OrthoDB" id="536281at2"/>
<feature type="compositionally biased region" description="Basic and acidic residues" evidence="5">
    <location>
        <begin position="1"/>
        <end position="27"/>
    </location>
</feature>
<comment type="subcellular location">
    <subcellularLocation>
        <location evidence="1">Membrane</location>
        <topology evidence="1">Single-pass membrane protein</topology>
    </subcellularLocation>
</comment>
<dbReference type="InterPro" id="IPR007452">
    <property type="entry name" value="TamB_C"/>
</dbReference>
<evidence type="ECO:0000256" key="1">
    <source>
        <dbReference type="ARBA" id="ARBA00004167"/>
    </source>
</evidence>
<feature type="domain" description="Translocation and assembly module TamB C-terminal" evidence="7">
    <location>
        <begin position="1417"/>
        <end position="1793"/>
    </location>
</feature>
<sequence length="1793" mass="193461">MMTDKSDSDKENNEPEVKLTQKPDPKLPKRSQWKRRLSVWGGSLVLVSLGGGLAYGWFFIQRQLVPLVETELTDFLNRPVKLGSLEGISLFGARLGASEILSTPTDPAKVSITAVDITFDPFLLLAKRELQLNVTAIQPNIYLEQGKKRNWLVTQFDSTKREGSEGGFKVNIKTLQLQEAEVILAARSPAGKVQKPVKVLIDTGKADFIDAGKIIEFDLSGELANGGELEVSGVGIPKTEAINLIVRGNKLQASDVDNLLALPFDISTGKIGANLEVKLRHKQIPRVNGVASLQQVTAQIPALTQPFARSNGQLRFQGTEIRLENVTSVFGSIPGVANGIIDLQKGYALKAKTQPIRIQQVVEALRLKKPPVPILGEIKADIRVSGLLERPKLTLDVVTTRSTRVDRVDFRPGSRANLQLIDSNLFIRRFQAIPTVGGKLTGTGRIQFESRKAQGKRQDSKYIFDLQATNVPAQAIARLYQTNLPVNPGLVSGQARFLGTLENPEKLQATGLANFRLGGGSVSARNFQFANQRWQGNVQAFGVSLASLNPALPSQLHQGRLNGAFAVAGTLDSFRLETIRATGSASVAIAQGVATANELTLANGRWTSDLKAQGIQVTELFPNIPSEFAGILNGTFNLAGRVEDLLKTVRGNGTANLVLSKGAIVAAENLQLADGKFKAAVISDGVPLKQFSKDGRGTLAGNLQVLGSLENPTLRDIQASGELRFSHGISAIAQPLTTAISWNGRRLDIQQATAKGLQASGWADIATELLGTTAAIERFELQVAANRADLKAFSLSVPASLARFDYSGSLDFNGIIAGTLRSPKINGNLAIGNLQVAGLEFDRSLKGTVKGLPEKGIELALAGTEDEIQLALDPKCQPVSFDLALDRMSVRGTRKNEWLQIEADNVRVGLFKNIAKASQFALPETLLAQPLSGELSGDFALNLNTSELSGEQVKIANPRFGSLSGDRLTANFRYLDGNLILQNARFQKNDSQYLLNGSLTNAQRGWQWQAEVAVSGGQIQDVLETLQIFELSDLTRGLKAPDYDKAADLYEVGSRRCSDATPPYQRGVTCAAESEVKFQGRSQNTEVQESPVPNRPLFSVGTPESSILNQLSHIAEIETLLRRQRKQRQEASPLPELAELKGTFDGNLVVSNAPNSGLKASFDFQGKGWQWRDFAFNQIDLKGGFHNGIVSLAPLKIQSGESLFAFSGSVGGKIPSGQLQLANVPLQLLSEFVDLPPTVTVGGLLNGDVKLAGSRDNPQAKGELAIAKATINKTALSTTQGSFTYDNGRLDFQASSKLNRQAQPIILQGSILYQMPFATVKPDSDRLQLNLQVKNEGMALLDILSKDALSWIDGEGEIALNISGRFDRQLGRPSQLRAEGIAKFNNATIGAQVIPEEPLTEVNGKILFNFDRLEVESLKGKFGGGEVALAGTLPLVESTPQPNPLTVTLDNLALNLKGLYRGGVRGEVAIAGSFLEPEIGGRLRLFNGQVLLGEENATENGDKGNSSNNGEFGFKSTVFNNLQLTLADNIQIVRPPVLNFLAAGSLTLNGSLSQPRPQGKITLKSGQVNLFASQFRLDKGADNSAQFSPKRGLDPYLNVQLLTSATETTRDPVLTNPSSTEIIDPFTASLDSLQTVRIRARIQGYASQLTNSLELTSTPPRSQREIIALLGGGFVNTLGRGDTTLGLANLAGSAVSGTIQGAISDRLGLSEFRIFSTPLIDEQERISRNQIGIAAEAGIDLTKDVSFSAMKILNTDRLPQFGLQYRINGNTVIRGSTNFSDDSRAIIEYEQRF</sequence>
<keyword evidence="4 6" id="KW-0472">Membrane</keyword>
<dbReference type="Pfam" id="PF04357">
    <property type="entry name" value="TamB"/>
    <property type="match status" value="1"/>
</dbReference>
<protein>
    <recommendedName>
        <fullName evidence="7">Translocation and assembly module TamB C-terminal domain-containing protein</fullName>
    </recommendedName>
</protein>
<dbReference type="STRING" id="1921803.NIES593_10410"/>
<dbReference type="Proteomes" id="UP000186868">
    <property type="component" value="Unassembled WGS sequence"/>
</dbReference>
<keyword evidence="9" id="KW-1185">Reference proteome</keyword>
<accession>A0A1U7HI26</accession>
<dbReference type="RefSeq" id="WP_073599524.1">
    <property type="nucleotide sequence ID" value="NZ_MRCB01000010.1"/>
</dbReference>
<keyword evidence="3 6" id="KW-1133">Transmembrane helix</keyword>
<dbReference type="GO" id="GO:0009306">
    <property type="term" value="P:protein secretion"/>
    <property type="evidence" value="ECO:0007669"/>
    <property type="project" value="InterPro"/>
</dbReference>
<evidence type="ECO:0000259" key="7">
    <source>
        <dbReference type="Pfam" id="PF04357"/>
    </source>
</evidence>
<evidence type="ECO:0000256" key="6">
    <source>
        <dbReference type="SAM" id="Phobius"/>
    </source>
</evidence>
<evidence type="ECO:0000256" key="3">
    <source>
        <dbReference type="ARBA" id="ARBA00022989"/>
    </source>
</evidence>
<dbReference type="InterPro" id="IPR053022">
    <property type="entry name" value="Chloroplast_translocon_comp"/>
</dbReference>
<feature type="region of interest" description="Disordered" evidence="5">
    <location>
        <begin position="1"/>
        <end position="30"/>
    </location>
</feature>
<reference evidence="8 9" key="1">
    <citation type="submission" date="2016-11" db="EMBL/GenBank/DDBJ databases">
        <title>Draft Genome Sequences of Nine Cyanobacterial Strains from Diverse Habitats.</title>
        <authorList>
            <person name="Zhu T."/>
            <person name="Hou S."/>
            <person name="Lu X."/>
            <person name="Hess W.R."/>
        </authorList>
    </citation>
    <scope>NUCLEOTIDE SEQUENCE [LARGE SCALE GENOMIC DNA]</scope>
    <source>
        <strain evidence="8 9">NIES-593</strain>
    </source>
</reference>
<evidence type="ECO:0000256" key="2">
    <source>
        <dbReference type="ARBA" id="ARBA00022692"/>
    </source>
</evidence>